<dbReference type="STRING" id="6573.A0A210PQR6"/>
<evidence type="ECO:0000313" key="13">
    <source>
        <dbReference type="EMBL" id="OWF38818.1"/>
    </source>
</evidence>
<feature type="transmembrane region" description="Helical" evidence="11">
    <location>
        <begin position="37"/>
        <end position="67"/>
    </location>
</feature>
<accession>A0A210PQR6</accession>
<keyword evidence="14" id="KW-1185">Reference proteome</keyword>
<feature type="transmembrane region" description="Helical" evidence="11">
    <location>
        <begin position="215"/>
        <end position="236"/>
    </location>
</feature>
<dbReference type="OrthoDB" id="6057630at2759"/>
<reference evidence="13 14" key="1">
    <citation type="journal article" date="2017" name="Nat. Ecol. Evol.">
        <title>Scallop genome provides insights into evolution of bilaterian karyotype and development.</title>
        <authorList>
            <person name="Wang S."/>
            <person name="Zhang J."/>
            <person name="Jiao W."/>
            <person name="Li J."/>
            <person name="Xun X."/>
            <person name="Sun Y."/>
            <person name="Guo X."/>
            <person name="Huan P."/>
            <person name="Dong B."/>
            <person name="Zhang L."/>
            <person name="Hu X."/>
            <person name="Sun X."/>
            <person name="Wang J."/>
            <person name="Zhao C."/>
            <person name="Wang Y."/>
            <person name="Wang D."/>
            <person name="Huang X."/>
            <person name="Wang R."/>
            <person name="Lv J."/>
            <person name="Li Y."/>
            <person name="Zhang Z."/>
            <person name="Liu B."/>
            <person name="Lu W."/>
            <person name="Hui Y."/>
            <person name="Liang J."/>
            <person name="Zhou Z."/>
            <person name="Hou R."/>
            <person name="Li X."/>
            <person name="Liu Y."/>
            <person name="Li H."/>
            <person name="Ning X."/>
            <person name="Lin Y."/>
            <person name="Zhao L."/>
            <person name="Xing Q."/>
            <person name="Dou J."/>
            <person name="Li Y."/>
            <person name="Mao J."/>
            <person name="Guo H."/>
            <person name="Dou H."/>
            <person name="Li T."/>
            <person name="Mu C."/>
            <person name="Jiang W."/>
            <person name="Fu Q."/>
            <person name="Fu X."/>
            <person name="Miao Y."/>
            <person name="Liu J."/>
            <person name="Yu Q."/>
            <person name="Li R."/>
            <person name="Liao H."/>
            <person name="Li X."/>
            <person name="Kong Y."/>
            <person name="Jiang Z."/>
            <person name="Chourrout D."/>
            <person name="Li R."/>
            <person name="Bao Z."/>
        </authorList>
    </citation>
    <scope>NUCLEOTIDE SEQUENCE [LARGE SCALE GENOMIC DNA]</scope>
    <source>
        <strain evidence="13 14">PY_sf001</strain>
    </source>
</reference>
<feature type="transmembrane region" description="Helical" evidence="11">
    <location>
        <begin position="157"/>
        <end position="179"/>
    </location>
</feature>
<dbReference type="InterPro" id="IPR017452">
    <property type="entry name" value="GPCR_Rhodpsn_7TM"/>
</dbReference>
<keyword evidence="6 11" id="KW-0472">Membrane</keyword>
<evidence type="ECO:0000256" key="10">
    <source>
        <dbReference type="SAM" id="MobiDB-lite"/>
    </source>
</evidence>
<feature type="domain" description="G-protein coupled receptors family 1 profile" evidence="12">
    <location>
        <begin position="58"/>
        <end position="339"/>
    </location>
</feature>
<evidence type="ECO:0000256" key="8">
    <source>
        <dbReference type="ARBA" id="ARBA00023224"/>
    </source>
</evidence>
<evidence type="ECO:0000313" key="14">
    <source>
        <dbReference type="Proteomes" id="UP000242188"/>
    </source>
</evidence>
<evidence type="ECO:0000256" key="11">
    <source>
        <dbReference type="SAM" id="Phobius"/>
    </source>
</evidence>
<keyword evidence="2" id="KW-1003">Cell membrane</keyword>
<dbReference type="PRINTS" id="PR00237">
    <property type="entry name" value="GPCRRHODOPSN"/>
</dbReference>
<dbReference type="AlphaFoldDB" id="A0A210PQR6"/>
<dbReference type="PANTHER" id="PTHR24230:SF75">
    <property type="entry name" value="RELAXIN FAMILY PEPTIDE RECEPTOR 3"/>
    <property type="match status" value="1"/>
</dbReference>
<keyword evidence="3 9" id="KW-0812">Transmembrane</keyword>
<evidence type="ECO:0000256" key="9">
    <source>
        <dbReference type="RuleBase" id="RU000688"/>
    </source>
</evidence>
<keyword evidence="8 9" id="KW-0807">Transducer</keyword>
<dbReference type="EMBL" id="NEDP02005553">
    <property type="protein sequence ID" value="OWF38818.1"/>
    <property type="molecule type" value="Genomic_DNA"/>
</dbReference>
<dbReference type="GO" id="GO:0005886">
    <property type="term" value="C:plasma membrane"/>
    <property type="evidence" value="ECO:0007669"/>
    <property type="project" value="UniProtKB-SubCell"/>
</dbReference>
<dbReference type="PROSITE" id="PS50262">
    <property type="entry name" value="G_PROTEIN_RECEP_F1_2"/>
    <property type="match status" value="1"/>
</dbReference>
<comment type="similarity">
    <text evidence="9">Belongs to the G-protein coupled receptor 1 family.</text>
</comment>
<keyword evidence="4 11" id="KW-1133">Transmembrane helix</keyword>
<dbReference type="Proteomes" id="UP000242188">
    <property type="component" value="Unassembled WGS sequence"/>
</dbReference>
<feature type="region of interest" description="Disordered" evidence="10">
    <location>
        <begin position="250"/>
        <end position="269"/>
    </location>
</feature>
<keyword evidence="7 9" id="KW-0675">Receptor</keyword>
<dbReference type="Pfam" id="PF00001">
    <property type="entry name" value="7tm_1"/>
    <property type="match status" value="1"/>
</dbReference>
<feature type="transmembrane region" description="Helical" evidence="11">
    <location>
        <begin position="115"/>
        <end position="136"/>
    </location>
</feature>
<dbReference type="Gene3D" id="1.20.1070.10">
    <property type="entry name" value="Rhodopsin 7-helix transmembrane proteins"/>
    <property type="match status" value="1"/>
</dbReference>
<sequence>MASPNTTENKLVPVCYQWMQDTLDKPDVTLVDINNKLILRFIGGITFLAIICIVGLIGNNLVIFIYFRRFRKSNYRIYVLWLAILDIVNCTVSAPLVIIYMLFPVTFPSDIFCKVFRFILYFLSMMSTSALVVIAIDRCRKVLHPLRRQISTNQAKFLCFISVIISLALSWPAPILFGLSDVQTGVPGLTGFRCITANKYKKTLYMILYSSVTSLYFIAVTTSLIIVYTLIGRQIFKHNVFRSSMRKMSSLSTDYDDSPRRGSKASSNGCANYSVRKTTWTLGVVTIAYILSALPHHALALLYFLSKDLDCKLDLLESQFYYTFIWSYFVNSAINPFIYGFRDKKFRKEVKLIYSKS</sequence>
<evidence type="ECO:0000256" key="3">
    <source>
        <dbReference type="ARBA" id="ARBA00022692"/>
    </source>
</evidence>
<feature type="transmembrane region" description="Helical" evidence="11">
    <location>
        <begin position="282"/>
        <end position="305"/>
    </location>
</feature>
<dbReference type="PANTHER" id="PTHR24230">
    <property type="entry name" value="G-PROTEIN COUPLED RECEPTOR"/>
    <property type="match status" value="1"/>
</dbReference>
<evidence type="ECO:0000256" key="4">
    <source>
        <dbReference type="ARBA" id="ARBA00022989"/>
    </source>
</evidence>
<gene>
    <name evidence="13" type="ORF">KP79_PYT23713</name>
</gene>
<dbReference type="GO" id="GO:0008528">
    <property type="term" value="F:G protein-coupled peptide receptor activity"/>
    <property type="evidence" value="ECO:0007669"/>
    <property type="project" value="TreeGrafter"/>
</dbReference>
<evidence type="ECO:0000256" key="7">
    <source>
        <dbReference type="ARBA" id="ARBA00023170"/>
    </source>
</evidence>
<evidence type="ECO:0000259" key="12">
    <source>
        <dbReference type="PROSITE" id="PS50262"/>
    </source>
</evidence>
<comment type="caution">
    <text evidence="13">The sequence shown here is derived from an EMBL/GenBank/DDBJ whole genome shotgun (WGS) entry which is preliminary data.</text>
</comment>
<name>A0A210PQR6_MIZYE</name>
<dbReference type="GO" id="GO:0007218">
    <property type="term" value="P:neuropeptide signaling pathway"/>
    <property type="evidence" value="ECO:0007669"/>
    <property type="project" value="TreeGrafter"/>
</dbReference>
<evidence type="ECO:0000256" key="5">
    <source>
        <dbReference type="ARBA" id="ARBA00023040"/>
    </source>
</evidence>
<protein>
    <submittedName>
        <fullName evidence="13">Growth hormone secretagogue receptor type 1</fullName>
    </submittedName>
</protein>
<organism evidence="13 14">
    <name type="scientific">Mizuhopecten yessoensis</name>
    <name type="common">Japanese scallop</name>
    <name type="synonym">Patinopecten yessoensis</name>
    <dbReference type="NCBI Taxonomy" id="6573"/>
    <lineage>
        <taxon>Eukaryota</taxon>
        <taxon>Metazoa</taxon>
        <taxon>Spiralia</taxon>
        <taxon>Lophotrochozoa</taxon>
        <taxon>Mollusca</taxon>
        <taxon>Bivalvia</taxon>
        <taxon>Autobranchia</taxon>
        <taxon>Pteriomorphia</taxon>
        <taxon>Pectinida</taxon>
        <taxon>Pectinoidea</taxon>
        <taxon>Pectinidae</taxon>
        <taxon>Mizuhopecten</taxon>
    </lineage>
</organism>
<dbReference type="InterPro" id="IPR000276">
    <property type="entry name" value="GPCR_Rhodpsn"/>
</dbReference>
<dbReference type="PROSITE" id="PS00237">
    <property type="entry name" value="G_PROTEIN_RECEP_F1_1"/>
    <property type="match status" value="1"/>
</dbReference>
<evidence type="ECO:0000256" key="2">
    <source>
        <dbReference type="ARBA" id="ARBA00022475"/>
    </source>
</evidence>
<dbReference type="SUPFAM" id="SSF81321">
    <property type="entry name" value="Family A G protein-coupled receptor-like"/>
    <property type="match status" value="1"/>
</dbReference>
<feature type="transmembrane region" description="Helical" evidence="11">
    <location>
        <begin position="320"/>
        <end position="341"/>
    </location>
</feature>
<keyword evidence="5 9" id="KW-0297">G-protein coupled receptor</keyword>
<evidence type="ECO:0000256" key="1">
    <source>
        <dbReference type="ARBA" id="ARBA00004651"/>
    </source>
</evidence>
<dbReference type="CDD" id="cd00637">
    <property type="entry name" value="7tm_classA_rhodopsin-like"/>
    <property type="match status" value="1"/>
</dbReference>
<evidence type="ECO:0000256" key="6">
    <source>
        <dbReference type="ARBA" id="ARBA00023136"/>
    </source>
</evidence>
<proteinExistence type="inferred from homology"/>
<comment type="subcellular location">
    <subcellularLocation>
        <location evidence="1">Cell membrane</location>
        <topology evidence="1">Multi-pass membrane protein</topology>
    </subcellularLocation>
</comment>
<feature type="transmembrane region" description="Helical" evidence="11">
    <location>
        <begin position="79"/>
        <end position="103"/>
    </location>
</feature>